<dbReference type="AlphaFoldDB" id="A0A0F9UJ19"/>
<reference evidence="1" key="1">
    <citation type="journal article" date="2015" name="Nature">
        <title>Complex archaea that bridge the gap between prokaryotes and eukaryotes.</title>
        <authorList>
            <person name="Spang A."/>
            <person name="Saw J.H."/>
            <person name="Jorgensen S.L."/>
            <person name="Zaremba-Niedzwiedzka K."/>
            <person name="Martijn J."/>
            <person name="Lind A.E."/>
            <person name="van Eijk R."/>
            <person name="Schleper C."/>
            <person name="Guy L."/>
            <person name="Ettema T.J."/>
        </authorList>
    </citation>
    <scope>NUCLEOTIDE SEQUENCE</scope>
</reference>
<organism evidence="1">
    <name type="scientific">marine sediment metagenome</name>
    <dbReference type="NCBI Taxonomy" id="412755"/>
    <lineage>
        <taxon>unclassified sequences</taxon>
        <taxon>metagenomes</taxon>
        <taxon>ecological metagenomes</taxon>
    </lineage>
</organism>
<protein>
    <submittedName>
        <fullName evidence="1">Uncharacterized protein</fullName>
    </submittedName>
</protein>
<proteinExistence type="predicted"/>
<comment type="caution">
    <text evidence="1">The sequence shown here is derived from an EMBL/GenBank/DDBJ whole genome shotgun (WGS) entry which is preliminary data.</text>
</comment>
<sequence length="71" mass="7771">MKIAQGKFTMVADEDHCIATIVFEPPLDDTLVECSGKGVTIYEAYLIYKGSCLATRPYLTSKIDDPTIGVI</sequence>
<accession>A0A0F9UJ19</accession>
<dbReference type="EMBL" id="LAZR01000964">
    <property type="protein sequence ID" value="KKN53583.1"/>
    <property type="molecule type" value="Genomic_DNA"/>
</dbReference>
<evidence type="ECO:0000313" key="1">
    <source>
        <dbReference type="EMBL" id="KKN53583.1"/>
    </source>
</evidence>
<gene>
    <name evidence="1" type="ORF">LCGC14_0600790</name>
</gene>
<name>A0A0F9UJ19_9ZZZZ</name>